<dbReference type="SUPFAM" id="SSF55874">
    <property type="entry name" value="ATPase domain of HSP90 chaperone/DNA topoisomerase II/histidine kinase"/>
    <property type="match status" value="1"/>
</dbReference>
<feature type="domain" description="Histidine kinase" evidence="14">
    <location>
        <begin position="457"/>
        <end position="565"/>
    </location>
</feature>
<evidence type="ECO:0000313" key="17">
    <source>
        <dbReference type="Proteomes" id="UP000681162"/>
    </source>
</evidence>
<dbReference type="PROSITE" id="PS50109">
    <property type="entry name" value="HIS_KIN"/>
    <property type="match status" value="1"/>
</dbReference>
<organism evidence="16 17">
    <name type="scientific">Paenibacillus antibioticophila</name>
    <dbReference type="NCBI Taxonomy" id="1274374"/>
    <lineage>
        <taxon>Bacteria</taxon>
        <taxon>Bacillati</taxon>
        <taxon>Bacillota</taxon>
        <taxon>Bacilli</taxon>
        <taxon>Bacillales</taxon>
        <taxon>Paenibacillaceae</taxon>
        <taxon>Paenibacillus</taxon>
    </lineage>
</organism>
<keyword evidence="12" id="KW-0175">Coiled coil</keyword>
<dbReference type="RefSeq" id="WP_212939937.1">
    <property type="nucleotide sequence ID" value="NZ_BORR01000008.1"/>
</dbReference>
<evidence type="ECO:0000256" key="5">
    <source>
        <dbReference type="ARBA" id="ARBA00022553"/>
    </source>
</evidence>
<dbReference type="Gene3D" id="3.30.565.10">
    <property type="entry name" value="Histidine kinase-like ATPase, C-terminal domain"/>
    <property type="match status" value="1"/>
</dbReference>
<dbReference type="InterPro" id="IPR036890">
    <property type="entry name" value="HATPase_C_sf"/>
</dbReference>
<dbReference type="SUPFAM" id="SSF158472">
    <property type="entry name" value="HAMP domain-like"/>
    <property type="match status" value="1"/>
</dbReference>
<keyword evidence="7" id="KW-0547">Nucleotide-binding</keyword>
<dbReference type="InterPro" id="IPR004358">
    <property type="entry name" value="Sig_transdc_His_kin-like_C"/>
</dbReference>
<keyword evidence="13" id="KW-0812">Transmembrane</keyword>
<keyword evidence="5" id="KW-0597">Phosphoprotein</keyword>
<dbReference type="Pfam" id="PF02518">
    <property type="entry name" value="HATPase_c"/>
    <property type="match status" value="1"/>
</dbReference>
<dbReference type="InterPro" id="IPR003660">
    <property type="entry name" value="HAMP_dom"/>
</dbReference>
<evidence type="ECO:0000256" key="8">
    <source>
        <dbReference type="ARBA" id="ARBA00022777"/>
    </source>
</evidence>
<evidence type="ECO:0000256" key="3">
    <source>
        <dbReference type="ARBA" id="ARBA00012438"/>
    </source>
</evidence>
<dbReference type="GO" id="GO:0005886">
    <property type="term" value="C:plasma membrane"/>
    <property type="evidence" value="ECO:0007669"/>
    <property type="project" value="UniProtKB-SubCell"/>
</dbReference>
<dbReference type="SMART" id="SM00304">
    <property type="entry name" value="HAMP"/>
    <property type="match status" value="1"/>
</dbReference>
<sequence>MLRKRLNQISLYQRIQLSFIIFIILPFAIITYNTYTSIRENVARNVKETNLNTVDVIADNLNKTVESILFTSLYFAELKDTEMLESLRVLSESTRFSDYDKYRHYRRLSEMSSVLMTQTIDADLRMFMLNAQNRIIMGNLNQPMFSLFLDESFQSAGSIHTDGQSYMQWFSWQDESRTYYYAAKNIKDPVTQTHLATLYIGIPETYFKKQFQSASGTMKLLDQQGDVIVSYASLKNDSEEWIHTEKVINNLGWKLVYDTPISQEETLVSQEFLFSFLSIGSFFILFLVFSIYLARRITTPIYHLRNTAKRYVAGDRDIRMKVQGRDEMALLGNVFNRMLDDINRLIEQVETEQEEKREIEMQALFSQIRPHFLLNTLNSIKVELLMAGDTVHSQILASLISLLRSYVRAHEPSTLEEECRLLESYLKIMHIRNRLEIDFCRHLTQEAANFQIPRLMLQPIIENAVIHGFAMHPEHARIRLDADMIGRKLFITISDNGRGMPEDKLQELIVKLQQQREGEDSSAHGIGLINVIRRLKLAYGNEASLKVRSNDDSGLTFELEIPCHKML</sequence>
<dbReference type="AlphaFoldDB" id="A0A919XTH8"/>
<evidence type="ECO:0000256" key="2">
    <source>
        <dbReference type="ARBA" id="ARBA00004651"/>
    </source>
</evidence>
<keyword evidence="8" id="KW-0418">Kinase</keyword>
<keyword evidence="9" id="KW-0067">ATP-binding</keyword>
<dbReference type="InterPro" id="IPR050640">
    <property type="entry name" value="Bact_2-comp_sensor_kinase"/>
</dbReference>
<dbReference type="GO" id="GO:0000155">
    <property type="term" value="F:phosphorelay sensor kinase activity"/>
    <property type="evidence" value="ECO:0007669"/>
    <property type="project" value="InterPro"/>
</dbReference>
<dbReference type="Proteomes" id="UP000681162">
    <property type="component" value="Unassembled WGS sequence"/>
</dbReference>
<name>A0A919XTH8_9BACL</name>
<proteinExistence type="predicted"/>
<evidence type="ECO:0000256" key="4">
    <source>
        <dbReference type="ARBA" id="ARBA00022475"/>
    </source>
</evidence>
<evidence type="ECO:0000256" key="12">
    <source>
        <dbReference type="SAM" id="Coils"/>
    </source>
</evidence>
<accession>A0A919XTH8</accession>
<gene>
    <name evidence="16" type="ORF">J41TS12_25550</name>
</gene>
<dbReference type="SMART" id="SM00387">
    <property type="entry name" value="HATPase_c"/>
    <property type="match status" value="1"/>
</dbReference>
<comment type="subcellular location">
    <subcellularLocation>
        <location evidence="2">Cell membrane</location>
        <topology evidence="2">Multi-pass membrane protein</topology>
    </subcellularLocation>
</comment>
<feature type="domain" description="HAMP" evidence="15">
    <location>
        <begin position="295"/>
        <end position="347"/>
    </location>
</feature>
<keyword evidence="11 13" id="KW-0472">Membrane</keyword>
<reference evidence="16 17" key="1">
    <citation type="submission" date="2021-03" db="EMBL/GenBank/DDBJ databases">
        <title>Antimicrobial resistance genes in bacteria isolated from Japanese honey, and their potential for conferring macrolide and lincosamide resistance in the American foulbrood pathogen Paenibacillus larvae.</title>
        <authorList>
            <person name="Okamoto M."/>
            <person name="Kumagai M."/>
            <person name="Kanamori H."/>
            <person name="Takamatsu D."/>
        </authorList>
    </citation>
    <scope>NUCLEOTIDE SEQUENCE [LARGE SCALE GENOMIC DNA]</scope>
    <source>
        <strain evidence="16 17">J41TS12</strain>
    </source>
</reference>
<keyword evidence="10" id="KW-0902">Two-component regulatory system</keyword>
<dbReference type="GO" id="GO:0005524">
    <property type="term" value="F:ATP binding"/>
    <property type="evidence" value="ECO:0007669"/>
    <property type="project" value="UniProtKB-KW"/>
</dbReference>
<evidence type="ECO:0000259" key="15">
    <source>
        <dbReference type="PROSITE" id="PS50885"/>
    </source>
</evidence>
<dbReference type="PANTHER" id="PTHR34220:SF7">
    <property type="entry name" value="SENSOR HISTIDINE KINASE YPDA"/>
    <property type="match status" value="1"/>
</dbReference>
<evidence type="ECO:0000256" key="1">
    <source>
        <dbReference type="ARBA" id="ARBA00000085"/>
    </source>
</evidence>
<feature type="transmembrane region" description="Helical" evidence="13">
    <location>
        <begin position="272"/>
        <end position="294"/>
    </location>
</feature>
<keyword evidence="6" id="KW-0808">Transferase</keyword>
<evidence type="ECO:0000256" key="11">
    <source>
        <dbReference type="ARBA" id="ARBA00023136"/>
    </source>
</evidence>
<comment type="catalytic activity">
    <reaction evidence="1">
        <text>ATP + protein L-histidine = ADP + protein N-phospho-L-histidine.</text>
        <dbReference type="EC" id="2.7.13.3"/>
    </reaction>
</comment>
<dbReference type="InterPro" id="IPR003594">
    <property type="entry name" value="HATPase_dom"/>
</dbReference>
<dbReference type="Pfam" id="PF06580">
    <property type="entry name" value="His_kinase"/>
    <property type="match status" value="1"/>
</dbReference>
<keyword evidence="13" id="KW-1133">Transmembrane helix</keyword>
<dbReference type="Gene3D" id="6.10.340.10">
    <property type="match status" value="1"/>
</dbReference>
<dbReference type="EC" id="2.7.13.3" evidence="3"/>
<dbReference type="PRINTS" id="PR00344">
    <property type="entry name" value="BCTRLSENSOR"/>
</dbReference>
<dbReference type="PANTHER" id="PTHR34220">
    <property type="entry name" value="SENSOR HISTIDINE KINASE YPDA"/>
    <property type="match status" value="1"/>
</dbReference>
<dbReference type="PROSITE" id="PS50885">
    <property type="entry name" value="HAMP"/>
    <property type="match status" value="1"/>
</dbReference>
<keyword evidence="4" id="KW-1003">Cell membrane</keyword>
<dbReference type="InterPro" id="IPR005467">
    <property type="entry name" value="His_kinase_dom"/>
</dbReference>
<keyword evidence="17" id="KW-1185">Reference proteome</keyword>
<feature type="transmembrane region" description="Helical" evidence="13">
    <location>
        <begin position="12"/>
        <end position="32"/>
    </location>
</feature>
<dbReference type="EMBL" id="BORR01000008">
    <property type="protein sequence ID" value="GIO37694.1"/>
    <property type="molecule type" value="Genomic_DNA"/>
</dbReference>
<dbReference type="CDD" id="cd06225">
    <property type="entry name" value="HAMP"/>
    <property type="match status" value="1"/>
</dbReference>
<evidence type="ECO:0000259" key="14">
    <source>
        <dbReference type="PROSITE" id="PS50109"/>
    </source>
</evidence>
<dbReference type="Pfam" id="PF00672">
    <property type="entry name" value="HAMP"/>
    <property type="match status" value="1"/>
</dbReference>
<evidence type="ECO:0000313" key="16">
    <source>
        <dbReference type="EMBL" id="GIO37694.1"/>
    </source>
</evidence>
<dbReference type="InterPro" id="IPR010559">
    <property type="entry name" value="Sig_transdc_His_kin_internal"/>
</dbReference>
<evidence type="ECO:0000256" key="13">
    <source>
        <dbReference type="SAM" id="Phobius"/>
    </source>
</evidence>
<evidence type="ECO:0000256" key="7">
    <source>
        <dbReference type="ARBA" id="ARBA00022741"/>
    </source>
</evidence>
<evidence type="ECO:0000256" key="9">
    <source>
        <dbReference type="ARBA" id="ARBA00022840"/>
    </source>
</evidence>
<evidence type="ECO:0000256" key="10">
    <source>
        <dbReference type="ARBA" id="ARBA00023012"/>
    </source>
</evidence>
<protein>
    <recommendedName>
        <fullName evidence="3">histidine kinase</fullName>
        <ecNumber evidence="3">2.7.13.3</ecNumber>
    </recommendedName>
</protein>
<evidence type="ECO:0000256" key="6">
    <source>
        <dbReference type="ARBA" id="ARBA00022679"/>
    </source>
</evidence>
<comment type="caution">
    <text evidence="16">The sequence shown here is derived from an EMBL/GenBank/DDBJ whole genome shotgun (WGS) entry which is preliminary data.</text>
</comment>
<feature type="coiled-coil region" evidence="12">
    <location>
        <begin position="335"/>
        <end position="362"/>
    </location>
</feature>